<dbReference type="KEGG" id="fes:HER31_17710"/>
<name>A0A6H1UHQ8_9GAMM</name>
<evidence type="ECO:0000259" key="1">
    <source>
        <dbReference type="Pfam" id="PF13590"/>
    </source>
</evidence>
<dbReference type="RefSeq" id="WP_168662666.1">
    <property type="nucleotide sequence ID" value="NZ_CP051180.1"/>
</dbReference>
<feature type="domain" description="DUF4136" evidence="1">
    <location>
        <begin position="26"/>
        <end position="177"/>
    </location>
</feature>
<dbReference type="PROSITE" id="PS51257">
    <property type="entry name" value="PROKAR_LIPOPROTEIN"/>
    <property type="match status" value="1"/>
</dbReference>
<sequence length="181" mass="19549">MNHITRLALLLAPLIIAGCSSNKIDIDYQTDVDFNQLNSFVVASSGDAQEPLMMARLIEAATANLANRGWQQTDSEQSNGVTVYISTNKELRAKDPDMKIGVGGGSFGSSGGVSGGVNIPIGASEEQILLLRLDLVQQGELLWRGNNEMRLRGNDSPQKRNSKLTTLVEQLLGQFPPQPVN</sequence>
<gene>
    <name evidence="2" type="ORF">HER31_17710</name>
</gene>
<dbReference type="AlphaFoldDB" id="A0A6H1UHQ8"/>
<dbReference type="Gene3D" id="3.30.160.670">
    <property type="match status" value="1"/>
</dbReference>
<dbReference type="Pfam" id="PF13590">
    <property type="entry name" value="DUF4136"/>
    <property type="match status" value="1"/>
</dbReference>
<reference evidence="2 3" key="1">
    <citation type="submission" date="2020-04" db="EMBL/GenBank/DDBJ databases">
        <title>Ferrimonas sp. S7 isolated from sea water.</title>
        <authorList>
            <person name="Bae S.S."/>
            <person name="Baek K."/>
        </authorList>
    </citation>
    <scope>NUCLEOTIDE SEQUENCE [LARGE SCALE GENOMIC DNA]</scope>
    <source>
        <strain evidence="2 3">S7</strain>
    </source>
</reference>
<accession>A0A6H1UHQ8</accession>
<organism evidence="2 3">
    <name type="scientific">Ferrimonas lipolytica</name>
    <dbReference type="NCBI Taxonomy" id="2724191"/>
    <lineage>
        <taxon>Bacteria</taxon>
        <taxon>Pseudomonadati</taxon>
        <taxon>Pseudomonadota</taxon>
        <taxon>Gammaproteobacteria</taxon>
        <taxon>Alteromonadales</taxon>
        <taxon>Ferrimonadaceae</taxon>
        <taxon>Ferrimonas</taxon>
    </lineage>
</organism>
<evidence type="ECO:0000313" key="3">
    <source>
        <dbReference type="Proteomes" id="UP000501602"/>
    </source>
</evidence>
<dbReference type="EMBL" id="CP051180">
    <property type="protein sequence ID" value="QIZ78574.1"/>
    <property type="molecule type" value="Genomic_DNA"/>
</dbReference>
<dbReference type="InterPro" id="IPR025411">
    <property type="entry name" value="DUF4136"/>
</dbReference>
<dbReference type="Proteomes" id="UP000501602">
    <property type="component" value="Chromosome"/>
</dbReference>
<proteinExistence type="predicted"/>
<evidence type="ECO:0000313" key="2">
    <source>
        <dbReference type="EMBL" id="QIZ78574.1"/>
    </source>
</evidence>
<keyword evidence="3" id="KW-1185">Reference proteome</keyword>
<protein>
    <submittedName>
        <fullName evidence="2">DUF4136 domain-containing protein</fullName>
    </submittedName>
</protein>